<dbReference type="HAMAP" id="MF_00023">
    <property type="entry name" value="SmpB"/>
    <property type="match status" value="1"/>
</dbReference>
<accession>A0A2T2WZV0</accession>
<sequence length="153" mass="18035">MARNEKPIAENRKARHDYFIDEVIEVGMVLTGTEVKSLRAGRVNLRDSFARFDKGELYLFNCHIAPYEYGNRYNHDPYRSRKLLVHRKQLRELGARVKQEGMTLIPVRLYFDKHGRAKLALGVARGKKHYDKRQTVAQRDANRRIERALKQRV</sequence>
<dbReference type="Proteomes" id="UP000242699">
    <property type="component" value="Unassembled WGS sequence"/>
</dbReference>
<dbReference type="PANTHER" id="PTHR30308:SF2">
    <property type="entry name" value="SSRA-BINDING PROTEIN"/>
    <property type="match status" value="1"/>
</dbReference>
<evidence type="ECO:0000256" key="2">
    <source>
        <dbReference type="ARBA" id="ARBA00022884"/>
    </source>
</evidence>
<comment type="function">
    <text evidence="3">Required for rescue of stalled ribosomes mediated by trans-translation. Binds to transfer-messenger RNA (tmRNA), required for stable association of tmRNA with ribosomes. tmRNA and SmpB together mimic tRNA shape, replacing the anticodon stem-loop with SmpB. tmRNA is encoded by the ssrA gene; the 2 termini fold to resemble tRNA(Ala) and it encodes a 'tag peptide', a short internal open reading frame. During trans-translation Ala-aminoacylated tmRNA acts like a tRNA, entering the A-site of stalled ribosomes, displacing the stalled mRNA. The ribosome then switches to translate the ORF on the tmRNA; the nascent peptide is terminated with the 'tag peptide' encoded by the tmRNA and targeted for degradation. The ribosome is freed to recommence translation, which seems to be the essential function of trans-translation.</text>
</comment>
<dbReference type="AlphaFoldDB" id="A0A2T2WZV0"/>
<evidence type="ECO:0000313" key="4">
    <source>
        <dbReference type="EMBL" id="PSR27769.1"/>
    </source>
</evidence>
<gene>
    <name evidence="3" type="primary">smpB</name>
    <name evidence="4" type="ORF">C7B43_11275</name>
</gene>
<dbReference type="EMBL" id="PXYT01000024">
    <property type="protein sequence ID" value="PSR27769.1"/>
    <property type="molecule type" value="Genomic_DNA"/>
</dbReference>
<dbReference type="CDD" id="cd09294">
    <property type="entry name" value="SmpB"/>
    <property type="match status" value="1"/>
</dbReference>
<dbReference type="InterPro" id="IPR023620">
    <property type="entry name" value="SmpB"/>
</dbReference>
<dbReference type="Gene3D" id="2.40.280.10">
    <property type="match status" value="1"/>
</dbReference>
<name>A0A2T2WZV0_9FIRM</name>
<dbReference type="SUPFAM" id="SSF74982">
    <property type="entry name" value="Small protein B (SmpB)"/>
    <property type="match status" value="1"/>
</dbReference>
<dbReference type="GO" id="GO:0003723">
    <property type="term" value="F:RNA binding"/>
    <property type="evidence" value="ECO:0007669"/>
    <property type="project" value="UniProtKB-UniRule"/>
</dbReference>
<dbReference type="NCBIfam" id="NF003843">
    <property type="entry name" value="PRK05422.1"/>
    <property type="match status" value="1"/>
</dbReference>
<evidence type="ECO:0000256" key="1">
    <source>
        <dbReference type="ARBA" id="ARBA00022490"/>
    </source>
</evidence>
<keyword evidence="2 3" id="KW-0694">RNA-binding</keyword>
<comment type="caution">
    <text evidence="4">The sequence shown here is derived from an EMBL/GenBank/DDBJ whole genome shotgun (WGS) entry which is preliminary data.</text>
</comment>
<dbReference type="GO" id="GO:0005829">
    <property type="term" value="C:cytosol"/>
    <property type="evidence" value="ECO:0007669"/>
    <property type="project" value="TreeGrafter"/>
</dbReference>
<reference evidence="4 5" key="1">
    <citation type="journal article" date="2014" name="BMC Genomics">
        <title>Comparison of environmental and isolate Sulfobacillus genomes reveals diverse carbon, sulfur, nitrogen, and hydrogen metabolisms.</title>
        <authorList>
            <person name="Justice N.B."/>
            <person name="Norman A."/>
            <person name="Brown C.T."/>
            <person name="Singh A."/>
            <person name="Thomas B.C."/>
            <person name="Banfield J.F."/>
        </authorList>
    </citation>
    <scope>NUCLEOTIDE SEQUENCE [LARGE SCALE GENOMIC DNA]</scope>
    <source>
        <strain evidence="4">AMDSBA1</strain>
    </source>
</reference>
<dbReference type="NCBIfam" id="TIGR00086">
    <property type="entry name" value="smpB"/>
    <property type="match status" value="1"/>
</dbReference>
<evidence type="ECO:0000313" key="5">
    <source>
        <dbReference type="Proteomes" id="UP000242699"/>
    </source>
</evidence>
<dbReference type="InterPro" id="IPR000037">
    <property type="entry name" value="SsrA-bd_prot"/>
</dbReference>
<keyword evidence="1 3" id="KW-0963">Cytoplasm</keyword>
<proteinExistence type="inferred from homology"/>
<dbReference type="Pfam" id="PF01668">
    <property type="entry name" value="SmpB"/>
    <property type="match status" value="1"/>
</dbReference>
<comment type="similarity">
    <text evidence="3">Belongs to the SmpB family.</text>
</comment>
<dbReference type="PANTHER" id="PTHR30308">
    <property type="entry name" value="TMRNA-BINDING COMPONENT OF TRANS-TRANSLATION TAGGING COMPLEX"/>
    <property type="match status" value="1"/>
</dbReference>
<comment type="subcellular location">
    <subcellularLocation>
        <location evidence="3">Cytoplasm</location>
    </subcellularLocation>
    <text evidence="3">The tmRNA-SmpB complex associates with stalled 70S ribosomes.</text>
</comment>
<evidence type="ECO:0000256" key="3">
    <source>
        <dbReference type="HAMAP-Rule" id="MF_00023"/>
    </source>
</evidence>
<dbReference type="GO" id="GO:0070929">
    <property type="term" value="P:trans-translation"/>
    <property type="evidence" value="ECO:0007669"/>
    <property type="project" value="UniProtKB-UniRule"/>
</dbReference>
<organism evidence="4 5">
    <name type="scientific">Sulfobacillus benefaciens</name>
    <dbReference type="NCBI Taxonomy" id="453960"/>
    <lineage>
        <taxon>Bacteria</taxon>
        <taxon>Bacillati</taxon>
        <taxon>Bacillota</taxon>
        <taxon>Clostridia</taxon>
        <taxon>Eubacteriales</taxon>
        <taxon>Clostridiales Family XVII. Incertae Sedis</taxon>
        <taxon>Sulfobacillus</taxon>
    </lineage>
</organism>
<protein>
    <recommendedName>
        <fullName evidence="3">SsrA-binding protein</fullName>
    </recommendedName>
    <alternativeName>
        <fullName evidence="3">Small protein B</fullName>
    </alternativeName>
</protein>
<dbReference type="GO" id="GO:0070930">
    <property type="term" value="P:trans-translation-dependent protein tagging"/>
    <property type="evidence" value="ECO:0007669"/>
    <property type="project" value="TreeGrafter"/>
</dbReference>